<dbReference type="Gene3D" id="3.30.565.10">
    <property type="entry name" value="Histidine kinase-like ATPase, C-terminal domain"/>
    <property type="match status" value="1"/>
</dbReference>
<keyword evidence="11" id="KW-0175">Coiled coil</keyword>
<dbReference type="InterPro" id="IPR004358">
    <property type="entry name" value="Sig_transdc_His_kin-like_C"/>
</dbReference>
<dbReference type="InterPro" id="IPR002545">
    <property type="entry name" value="CheW-lke_dom"/>
</dbReference>
<dbReference type="InterPro" id="IPR051315">
    <property type="entry name" value="Bact_Chemotaxis_CheA"/>
</dbReference>
<evidence type="ECO:0000256" key="1">
    <source>
        <dbReference type="ARBA" id="ARBA00000085"/>
    </source>
</evidence>
<feature type="modified residue" description="Phosphohistidine" evidence="9">
    <location>
        <position position="1374"/>
    </location>
</feature>
<dbReference type="PROSITE" id="PS50109">
    <property type="entry name" value="HIS_KIN"/>
    <property type="match status" value="1"/>
</dbReference>
<dbReference type="Gene3D" id="1.20.120.160">
    <property type="entry name" value="HPT domain"/>
    <property type="match status" value="3"/>
</dbReference>
<evidence type="ECO:0000313" key="18">
    <source>
        <dbReference type="Proteomes" id="UP000562027"/>
    </source>
</evidence>
<dbReference type="Gene3D" id="3.40.50.2300">
    <property type="match status" value="1"/>
</dbReference>
<dbReference type="SUPFAM" id="SSF55874">
    <property type="entry name" value="ATPase domain of HSP90 chaperone/DNA topoisomerase II/histidine kinase"/>
    <property type="match status" value="1"/>
</dbReference>
<dbReference type="SUPFAM" id="SSF47226">
    <property type="entry name" value="Histidine-containing phosphotransfer domain, HPT domain"/>
    <property type="match status" value="3"/>
</dbReference>
<dbReference type="SMART" id="SM00448">
    <property type="entry name" value="REC"/>
    <property type="match status" value="1"/>
</dbReference>
<comment type="function">
    <text evidence="8">Involved in the transmission of sensory signals from the chemoreceptors to the flagellar motors. CheA is autophosphorylated; it can transfer its phosphate group to either CheB or CheY.</text>
</comment>
<dbReference type="CDD" id="cd00088">
    <property type="entry name" value="HPT"/>
    <property type="match status" value="2"/>
</dbReference>
<dbReference type="InterPro" id="IPR008207">
    <property type="entry name" value="Sig_transdc_His_kin_Hpt_dom"/>
</dbReference>
<dbReference type="InterPro" id="IPR058661">
    <property type="entry name" value="FimL_2nd"/>
</dbReference>
<evidence type="ECO:0000256" key="8">
    <source>
        <dbReference type="ARBA" id="ARBA00035100"/>
    </source>
</evidence>
<gene>
    <name evidence="17" type="ORF">HNP55_004267</name>
</gene>
<sequence>MSSNPRQSRTASGGRDVPEFRDSQLPRDAQDSELPVDLSPLAWVQEELRRSLETVHKSLRRHLRDGETRLSSFAALAGGTAEGSAHSPLLAAAAQLHQVAGVLSLVGLPAGATVLRAAEQAVSNLAQHPAHIDLPKVEIIERADFALLSLISRMLAGTPASALSLFPSFRELQALNGVERIHPADLWTFDWRWRELPEDVSAQAQAPAALRGPFEAALLRQMRESNKAMARAYAAKLSDLCAALAAALVGAPRSRMLWQLAAAQFEAQAQGLLVADPFVKRLGSRLLAQLRAVDKGDAAVNERLAHDLLFFCAQSALPGPKESAPRLLVVRANFNLPDQPPGDYEDESLGRIDPAWVSQGRRRVGAAKESWGTVAEGETHRLAGLDEQFASLADSLQRLFPGGAVLGEMLQRAVVSTLRSGKPPPAPLAMEVATSLLYVEAALDDQAFDQPEQAQRVKRLAGRIESVARGATPEPLEAWMEDLYRRVSDRQTLGSVVHELRASLAEVERLADEYFRDPSQRERLIPVPGQLSAMRGVLTVLGLSHAAQACVRMRDEVDRLASTEVDVARAAPRELFDRLANNLGALGFLIDMLGVQPALAKRMFVFDEATGRLSPLMGRNHAEAAADMAAPVPAPAAASSPAPASAPVLPPMPARPVQVAQPPASFDPEMREIFMEEAREVLLTAREALAKLRSEGQSREQLTVLRRAFHTLKGSSRMVGLEDFGEGAWACEQLYNVRLSDALPPSGNEHLLDFSAEALDYLGQWCEQIAAPQPGLSEPLHYSGPLRHGADALRLQGLRVPLLEEPAEPAAPAMPDLGLTEPSIFEPAAAVPPEPAVAAPEHAGFQSTELGSPLEFALTQQLEFPVTHHIDLPPTEVVERLLLDLPPEATPVPDEPVQPPAPTDAEVQAEFLALLEPEQAQAIAAVLHPAEAPEQATAAFAPAPGLDEDEPPFVLQLPDEASAVASAPPAEFELPEFELRLDLGEELPPVPAEPPTPERSYLSDADLPTLTESASLDEALARSQGDAPPVWEETQVPTGIDAGAPVDEASVPEALAEAAASAAGEPLNDAALLSSLDGLLDVVPAEPAVAEPADLLEALAAPEQAPLEAQAEAEADAVPLPSPAPVLELVRNTPPPELLQEQEQRAAESEEESVKVIGPIRVSITLFNIFLNEADELSRRLGTSLAEWALELAGTVPANCEPLAHALAGNAAAVQFEDLSTLARALEHALGRAQRTRHYSEAEAQMFVQAADEIRQLLHQFAAGFLRPHDPATLALLQAYQPEADPELELDSRRLDLDEELPQSAPFAASAAPIPAALDDEVEPGLPDAIDAELFPIFEDEAQELLGELHAALRSWVSQAHERSAGAACMRALHTFKGGARLSGAMRLGEQAHELETAVERALAQADGHEMPALEELLALQAGADALAASLETLRAAQHAPSVAPAAPAVPQPAEHLVAAEASAPASDEAQAAPSAGIDWSRFVETDPEAGFGSEFAASGLQAMVRVRGSLLERMAAQAGEVSIRRTRLESELAQMKGALLDLDDNLDRVRAQLRELELQAEAQMGSQQEQLQRAAEHFDPLEFDRYTRFQELTRMLAESVGDVATLQRSLQRNVQLGEDELAAQSRLTRELQDDLLRTRMVEFDSLSERMHRVVRQAARDTGKQAELSIVGGQTELDRSVLERMGGAFEHLLRNSVGHGIETPDVRLAAGKPAQGQLRLSLQQEGNEVLLNFSDDGAGLDLPRIRERAIELALMPAEAVQALSDAELMQLIFRPGFSTATEVTETSGRGVGMDVVRAEVATLGGTIETASSTGQGSNFTLRLPLTTALTQVVLLRCGEQSVAVPASLMDSVQRLPNDQLEQAYATGTLSQAGQELPFYWLGGLLGQPGRGVAHGKTASIVFMRNSQQRLALHVDEVLGNQEVVVKHLGSQLSRVPGLAGISLLASGDVALIYNPHALASWYGLAAQQGLRDLHVQAQQALAGEQLGAAAAAAEDEPQLAPLILVVDDSLTVRRVTQRLLEREGYRVQLAKDGLDAMERLAEEELPALVLSDIEMPRMDGFDLVRNMRGDARLAGLPVIMITSRIAQKHRDYAQELGVDHYLGKPYDEDQLLKLIDGYTSTHIPDGGSGA</sequence>
<dbReference type="PRINTS" id="PR00344">
    <property type="entry name" value="BCTRLSENSOR"/>
</dbReference>
<dbReference type="GO" id="GO:0006935">
    <property type="term" value="P:chemotaxis"/>
    <property type="evidence" value="ECO:0007669"/>
    <property type="project" value="InterPro"/>
</dbReference>
<dbReference type="Pfam" id="PF01584">
    <property type="entry name" value="CheW"/>
    <property type="match status" value="1"/>
</dbReference>
<feature type="domain" description="Response regulatory" evidence="14">
    <location>
        <begin position="2002"/>
        <end position="2119"/>
    </location>
</feature>
<feature type="domain" description="CheW-like" evidence="15">
    <location>
        <begin position="1829"/>
        <end position="1964"/>
    </location>
</feature>
<comment type="catalytic activity">
    <reaction evidence="1">
        <text>ATP + protein L-histidine = ADP + protein N-phospho-L-histidine.</text>
        <dbReference type="EC" id="2.7.13.3"/>
    </reaction>
</comment>
<evidence type="ECO:0000256" key="11">
    <source>
        <dbReference type="SAM" id="Coils"/>
    </source>
</evidence>
<dbReference type="FunFam" id="3.30.565.10:FF:000016">
    <property type="entry name" value="Chemotaxis protein CheA, putative"/>
    <property type="match status" value="1"/>
</dbReference>
<feature type="domain" description="HPt" evidence="16">
    <location>
        <begin position="663"/>
        <end position="769"/>
    </location>
</feature>
<reference evidence="17 18" key="1">
    <citation type="submission" date="2020-08" db="EMBL/GenBank/DDBJ databases">
        <title>Functional genomics of gut bacteria from endangered species of beetles.</title>
        <authorList>
            <person name="Carlos-Shanley C."/>
        </authorList>
    </citation>
    <scope>NUCLEOTIDE SEQUENCE [LARGE SCALE GENOMIC DNA]</scope>
    <source>
        <strain evidence="17 18">S00239</strain>
    </source>
</reference>
<dbReference type="InterPro" id="IPR036641">
    <property type="entry name" value="HPT_dom_sf"/>
</dbReference>
<evidence type="ECO:0000256" key="6">
    <source>
        <dbReference type="ARBA" id="ARBA00022777"/>
    </source>
</evidence>
<feature type="modified residue" description="Phosphohistidine" evidence="9">
    <location>
        <position position="710"/>
    </location>
</feature>
<dbReference type="InterPro" id="IPR003594">
    <property type="entry name" value="HATPase_dom"/>
</dbReference>
<keyword evidence="4 10" id="KW-0597">Phosphoprotein</keyword>
<evidence type="ECO:0000313" key="17">
    <source>
        <dbReference type="EMBL" id="MBB4845715.1"/>
    </source>
</evidence>
<dbReference type="InterPro" id="IPR001789">
    <property type="entry name" value="Sig_transdc_resp-reg_receiver"/>
</dbReference>
<evidence type="ECO:0000256" key="4">
    <source>
        <dbReference type="ARBA" id="ARBA00022553"/>
    </source>
</evidence>
<evidence type="ECO:0000259" key="15">
    <source>
        <dbReference type="PROSITE" id="PS50851"/>
    </source>
</evidence>
<dbReference type="Pfam" id="PF01627">
    <property type="entry name" value="Hpt"/>
    <property type="match status" value="3"/>
</dbReference>
<feature type="compositionally biased region" description="Basic and acidic residues" evidence="12">
    <location>
        <begin position="16"/>
        <end position="30"/>
    </location>
</feature>
<dbReference type="PROSITE" id="PS50110">
    <property type="entry name" value="RESPONSE_REGULATORY"/>
    <property type="match status" value="1"/>
</dbReference>
<dbReference type="Pfam" id="PF26379">
    <property type="entry name" value="FimL_2nd"/>
    <property type="match status" value="1"/>
</dbReference>
<dbReference type="SUPFAM" id="SSF52172">
    <property type="entry name" value="CheY-like"/>
    <property type="match status" value="1"/>
</dbReference>
<feature type="domain" description="HPt" evidence="16">
    <location>
        <begin position="1159"/>
        <end position="1261"/>
    </location>
</feature>
<evidence type="ECO:0000259" key="14">
    <source>
        <dbReference type="PROSITE" id="PS50110"/>
    </source>
</evidence>
<feature type="coiled-coil region" evidence="11">
    <location>
        <begin position="1526"/>
        <end position="1567"/>
    </location>
</feature>
<dbReference type="Gene3D" id="2.30.30.40">
    <property type="entry name" value="SH3 Domains"/>
    <property type="match status" value="1"/>
</dbReference>
<dbReference type="Pfam" id="PF00072">
    <property type="entry name" value="Response_reg"/>
    <property type="match status" value="1"/>
</dbReference>
<dbReference type="InterPro" id="IPR004105">
    <property type="entry name" value="CheA-like_dim"/>
</dbReference>
<dbReference type="SMART" id="SM00260">
    <property type="entry name" value="CheW"/>
    <property type="match status" value="1"/>
</dbReference>
<evidence type="ECO:0000256" key="7">
    <source>
        <dbReference type="ARBA" id="ARBA00023012"/>
    </source>
</evidence>
<evidence type="ECO:0000256" key="10">
    <source>
        <dbReference type="PROSITE-ProRule" id="PRU00169"/>
    </source>
</evidence>
<evidence type="ECO:0000256" key="9">
    <source>
        <dbReference type="PROSITE-ProRule" id="PRU00110"/>
    </source>
</evidence>
<dbReference type="Proteomes" id="UP000562027">
    <property type="component" value="Unassembled WGS sequence"/>
</dbReference>
<keyword evidence="6 17" id="KW-0418">Kinase</keyword>
<feature type="modified residue" description="Phosphohistidine" evidence="9">
    <location>
        <position position="1205"/>
    </location>
</feature>
<dbReference type="InterPro" id="IPR005467">
    <property type="entry name" value="His_kinase_dom"/>
</dbReference>
<dbReference type="SMART" id="SM01231">
    <property type="entry name" value="H-kinase_dim"/>
    <property type="match status" value="1"/>
</dbReference>
<dbReference type="InterPro" id="IPR036890">
    <property type="entry name" value="HATPase_C_sf"/>
</dbReference>
<comment type="caution">
    <text evidence="17">The sequence shown here is derived from an EMBL/GenBank/DDBJ whole genome shotgun (WGS) entry which is preliminary data.</text>
</comment>
<dbReference type="SMART" id="SM00073">
    <property type="entry name" value="HPT"/>
    <property type="match status" value="3"/>
</dbReference>
<evidence type="ECO:0000256" key="5">
    <source>
        <dbReference type="ARBA" id="ARBA00022679"/>
    </source>
</evidence>
<evidence type="ECO:0000259" key="13">
    <source>
        <dbReference type="PROSITE" id="PS50109"/>
    </source>
</evidence>
<dbReference type="EMBL" id="JACHLP010000011">
    <property type="protein sequence ID" value="MBB4845715.1"/>
    <property type="molecule type" value="Genomic_DNA"/>
</dbReference>
<dbReference type="PANTHER" id="PTHR43395">
    <property type="entry name" value="SENSOR HISTIDINE KINASE CHEA"/>
    <property type="match status" value="1"/>
</dbReference>
<protein>
    <recommendedName>
        <fullName evidence="3">Chemotaxis protein CheA</fullName>
        <ecNumber evidence="2">2.7.13.3</ecNumber>
    </recommendedName>
</protein>
<dbReference type="GO" id="GO:0005737">
    <property type="term" value="C:cytoplasm"/>
    <property type="evidence" value="ECO:0007669"/>
    <property type="project" value="InterPro"/>
</dbReference>
<feature type="compositionally biased region" description="Polar residues" evidence="12">
    <location>
        <begin position="1"/>
        <end position="11"/>
    </location>
</feature>
<dbReference type="PROSITE" id="PS50851">
    <property type="entry name" value="CHEW"/>
    <property type="match status" value="1"/>
</dbReference>
<dbReference type="SUPFAM" id="SSF50341">
    <property type="entry name" value="CheW-like"/>
    <property type="match status" value="1"/>
</dbReference>
<keyword evidence="5" id="KW-0808">Transferase</keyword>
<feature type="modified residue" description="4-aspartylphosphate" evidence="10">
    <location>
        <position position="2052"/>
    </location>
</feature>
<dbReference type="RefSeq" id="WP_221439728.1">
    <property type="nucleotide sequence ID" value="NZ_JACHLP010000011.1"/>
</dbReference>
<organism evidence="17 18">
    <name type="scientific">Roseateles oligotrophus</name>
    <dbReference type="NCBI Taxonomy" id="1769250"/>
    <lineage>
        <taxon>Bacteria</taxon>
        <taxon>Pseudomonadati</taxon>
        <taxon>Pseudomonadota</taxon>
        <taxon>Betaproteobacteria</taxon>
        <taxon>Burkholderiales</taxon>
        <taxon>Sphaerotilaceae</taxon>
        <taxon>Roseateles</taxon>
    </lineage>
</organism>
<evidence type="ECO:0000256" key="2">
    <source>
        <dbReference type="ARBA" id="ARBA00012438"/>
    </source>
</evidence>
<dbReference type="PANTHER" id="PTHR43395:SF8">
    <property type="entry name" value="HISTIDINE KINASE"/>
    <property type="match status" value="1"/>
</dbReference>
<name>A0A840LFD6_9BURK</name>
<dbReference type="SMART" id="SM00387">
    <property type="entry name" value="HATPase_c"/>
    <property type="match status" value="1"/>
</dbReference>
<dbReference type="CDD" id="cd17546">
    <property type="entry name" value="REC_hyHK_CKI1_RcsC-like"/>
    <property type="match status" value="1"/>
</dbReference>
<feature type="region of interest" description="Disordered" evidence="12">
    <location>
        <begin position="1"/>
        <end position="32"/>
    </location>
</feature>
<proteinExistence type="predicted"/>
<dbReference type="EC" id="2.7.13.3" evidence="2"/>
<evidence type="ECO:0000256" key="12">
    <source>
        <dbReference type="SAM" id="MobiDB-lite"/>
    </source>
</evidence>
<feature type="domain" description="Histidine kinase" evidence="13">
    <location>
        <begin position="1588"/>
        <end position="1827"/>
    </location>
</feature>
<keyword evidence="7" id="KW-0902">Two-component regulatory system</keyword>
<dbReference type="InterPro" id="IPR036061">
    <property type="entry name" value="CheW-like_dom_sf"/>
</dbReference>
<dbReference type="GO" id="GO:0000155">
    <property type="term" value="F:phosphorelay sensor kinase activity"/>
    <property type="evidence" value="ECO:0007669"/>
    <property type="project" value="InterPro"/>
</dbReference>
<evidence type="ECO:0000259" key="16">
    <source>
        <dbReference type="PROSITE" id="PS50894"/>
    </source>
</evidence>
<keyword evidence="18" id="KW-1185">Reference proteome</keyword>
<dbReference type="PROSITE" id="PS50894">
    <property type="entry name" value="HPT"/>
    <property type="match status" value="3"/>
</dbReference>
<accession>A0A840LFD6</accession>
<dbReference type="InterPro" id="IPR011006">
    <property type="entry name" value="CheY-like_superfamily"/>
</dbReference>
<evidence type="ECO:0000256" key="3">
    <source>
        <dbReference type="ARBA" id="ARBA00021495"/>
    </source>
</evidence>
<feature type="domain" description="HPt" evidence="16">
    <location>
        <begin position="1327"/>
        <end position="1437"/>
    </location>
</feature>
<dbReference type="Pfam" id="PF02518">
    <property type="entry name" value="HATPase_c"/>
    <property type="match status" value="1"/>
</dbReference>